<name>A0A934SNG0_9MICO</name>
<dbReference type="Gene3D" id="2.70.98.10">
    <property type="match status" value="1"/>
</dbReference>
<sequence length="281" mass="30444">MALRRSFTAQGGLTITWVPSRGAKFVSLRDQHGREWLSQTTRPNVGPGRSFGQAEMAGWDECAPTIDACTVQGRELPDHGDLWDVAWSEDGNRTSVNGTSWPYSLERTVEQSPFGGIRLSYVARAAGDRVPFLWAAHPQFVAPAGSYVQLGGGITRVVDILAESQPPLPWTSALASFDSVAPGGFRKVYVDPSMIATSATLVRPEGVSLRMRWSNDVRYLGLWFDHAAYAAQAVVAIEPALGFADSLAKAVSNGAAAILQREEPLRWWVDIDVIETSNAGG</sequence>
<dbReference type="GO" id="GO:0003824">
    <property type="term" value="F:catalytic activity"/>
    <property type="evidence" value="ECO:0007669"/>
    <property type="project" value="InterPro"/>
</dbReference>
<dbReference type="InterPro" id="IPR011013">
    <property type="entry name" value="Gal_mutarotase_sf_dom"/>
</dbReference>
<evidence type="ECO:0000313" key="2">
    <source>
        <dbReference type="Proteomes" id="UP000636458"/>
    </source>
</evidence>
<dbReference type="EMBL" id="JAEPES010000004">
    <property type="protein sequence ID" value="MBK4348641.1"/>
    <property type="molecule type" value="Genomic_DNA"/>
</dbReference>
<evidence type="ECO:0000313" key="1">
    <source>
        <dbReference type="EMBL" id="MBK4348641.1"/>
    </source>
</evidence>
<comment type="caution">
    <text evidence="1">The sequence shown here is derived from an EMBL/GenBank/DDBJ whole genome shotgun (WGS) entry which is preliminary data.</text>
</comment>
<proteinExistence type="predicted"/>
<protein>
    <recommendedName>
        <fullName evidence="3">Galactose mutarotase</fullName>
    </recommendedName>
</protein>
<dbReference type="InterPro" id="IPR014718">
    <property type="entry name" value="GH-type_carb-bd"/>
</dbReference>
<organism evidence="1 2">
    <name type="scientific">Lacisediminihabitans changchengi</name>
    <dbReference type="NCBI Taxonomy" id="2787634"/>
    <lineage>
        <taxon>Bacteria</taxon>
        <taxon>Bacillati</taxon>
        <taxon>Actinomycetota</taxon>
        <taxon>Actinomycetes</taxon>
        <taxon>Micrococcales</taxon>
        <taxon>Microbacteriaceae</taxon>
        <taxon>Lacisediminihabitans</taxon>
    </lineage>
</organism>
<gene>
    <name evidence="1" type="ORF">IV501_13445</name>
</gene>
<dbReference type="Proteomes" id="UP000636458">
    <property type="component" value="Unassembled WGS sequence"/>
</dbReference>
<dbReference type="AlphaFoldDB" id="A0A934SNG0"/>
<keyword evidence="2" id="KW-1185">Reference proteome</keyword>
<evidence type="ECO:0008006" key="3">
    <source>
        <dbReference type="Google" id="ProtNLM"/>
    </source>
</evidence>
<dbReference type="RefSeq" id="WP_200556826.1">
    <property type="nucleotide sequence ID" value="NZ_JAEPES010000004.1"/>
</dbReference>
<dbReference type="GO" id="GO:0005975">
    <property type="term" value="P:carbohydrate metabolic process"/>
    <property type="evidence" value="ECO:0007669"/>
    <property type="project" value="InterPro"/>
</dbReference>
<accession>A0A934SNG0</accession>
<dbReference type="GO" id="GO:0030246">
    <property type="term" value="F:carbohydrate binding"/>
    <property type="evidence" value="ECO:0007669"/>
    <property type="project" value="InterPro"/>
</dbReference>
<reference evidence="1" key="1">
    <citation type="submission" date="2021-01" db="EMBL/GenBank/DDBJ databases">
        <title>Lacisediminihabitans sp. nov. strain G11-30, isolated from Antarctic Soil.</title>
        <authorList>
            <person name="Li J."/>
        </authorList>
    </citation>
    <scope>NUCLEOTIDE SEQUENCE</scope>
    <source>
        <strain evidence="1">G11-30</strain>
    </source>
</reference>
<dbReference type="SUPFAM" id="SSF74650">
    <property type="entry name" value="Galactose mutarotase-like"/>
    <property type="match status" value="1"/>
</dbReference>